<organism evidence="1">
    <name type="scientific">Arundo donax</name>
    <name type="common">Giant reed</name>
    <name type="synonym">Donax arundinaceus</name>
    <dbReference type="NCBI Taxonomy" id="35708"/>
    <lineage>
        <taxon>Eukaryota</taxon>
        <taxon>Viridiplantae</taxon>
        <taxon>Streptophyta</taxon>
        <taxon>Embryophyta</taxon>
        <taxon>Tracheophyta</taxon>
        <taxon>Spermatophyta</taxon>
        <taxon>Magnoliopsida</taxon>
        <taxon>Liliopsida</taxon>
        <taxon>Poales</taxon>
        <taxon>Poaceae</taxon>
        <taxon>PACMAD clade</taxon>
        <taxon>Arundinoideae</taxon>
        <taxon>Arundineae</taxon>
        <taxon>Arundo</taxon>
    </lineage>
</organism>
<reference evidence="1" key="2">
    <citation type="journal article" date="2015" name="Data Brief">
        <title>Shoot transcriptome of the giant reed, Arundo donax.</title>
        <authorList>
            <person name="Barrero R.A."/>
            <person name="Guerrero F.D."/>
            <person name="Moolhuijzen P."/>
            <person name="Goolsby J.A."/>
            <person name="Tidwell J."/>
            <person name="Bellgard S.E."/>
            <person name="Bellgard M.I."/>
        </authorList>
    </citation>
    <scope>NUCLEOTIDE SEQUENCE</scope>
    <source>
        <tissue evidence="1">Shoot tissue taken approximately 20 cm above the soil surface</tissue>
    </source>
</reference>
<evidence type="ECO:0000313" key="1">
    <source>
        <dbReference type="EMBL" id="JAE12469.1"/>
    </source>
</evidence>
<sequence length="50" mass="5751">MTRDTVMSSESVEVYTVMTHNTVLPFALQLVRTTYFSCAHVTGFILMRHQ</sequence>
<name>A0A0A9FMI4_ARUDO</name>
<dbReference type="EMBL" id="GBRH01185427">
    <property type="protein sequence ID" value="JAE12469.1"/>
    <property type="molecule type" value="Transcribed_RNA"/>
</dbReference>
<accession>A0A0A9FMI4</accession>
<proteinExistence type="predicted"/>
<protein>
    <submittedName>
        <fullName evidence="1">Uncharacterized protein</fullName>
    </submittedName>
</protein>
<dbReference type="AlphaFoldDB" id="A0A0A9FMI4"/>
<reference evidence="1" key="1">
    <citation type="submission" date="2014-09" db="EMBL/GenBank/DDBJ databases">
        <authorList>
            <person name="Magalhaes I.L.F."/>
            <person name="Oliveira U."/>
            <person name="Santos F.R."/>
            <person name="Vidigal T.H.D.A."/>
            <person name="Brescovit A.D."/>
            <person name="Santos A.J."/>
        </authorList>
    </citation>
    <scope>NUCLEOTIDE SEQUENCE</scope>
    <source>
        <tissue evidence="1">Shoot tissue taken approximately 20 cm above the soil surface</tissue>
    </source>
</reference>